<reference evidence="2 3" key="1">
    <citation type="submission" date="2014-02" db="EMBL/GenBank/DDBJ databases">
        <title>Draft Genome of Hylemonella gracilis isolated from the Niagara River.</title>
        <authorList>
            <person name="Pawlowski D.R."/>
            <person name="Koudelka G.B."/>
        </authorList>
    </citation>
    <scope>NUCLEOTIDE SEQUENCE [LARGE SCALE GENOMIC DNA]</scope>
    <source>
        <strain evidence="2 3">Niagara R</strain>
    </source>
</reference>
<evidence type="ECO:0000313" key="3">
    <source>
        <dbReference type="Proteomes" id="UP000023268"/>
    </source>
</evidence>
<dbReference type="STRING" id="1458275.AZ34_10440"/>
<name>A0A016XHS1_9BURK</name>
<evidence type="ECO:0000313" key="2">
    <source>
        <dbReference type="EMBL" id="EYC51450.1"/>
    </source>
</evidence>
<dbReference type="InterPro" id="IPR014507">
    <property type="entry name" value="Baseplate_assembly_J_pred"/>
</dbReference>
<dbReference type="InterPro" id="IPR058531">
    <property type="entry name" value="Baseplate_J_M"/>
</dbReference>
<evidence type="ECO:0000259" key="1">
    <source>
        <dbReference type="Pfam" id="PF26078"/>
    </source>
</evidence>
<dbReference type="Pfam" id="PF26078">
    <property type="entry name" value="Baseplate_J_M"/>
    <property type="match status" value="1"/>
</dbReference>
<proteinExistence type="predicted"/>
<comment type="caution">
    <text evidence="2">The sequence shown here is derived from an EMBL/GenBank/DDBJ whole genome shotgun (WGS) entry which is preliminary data.</text>
</comment>
<dbReference type="EMBL" id="JEMG01000001">
    <property type="protein sequence ID" value="EYC51450.1"/>
    <property type="molecule type" value="Genomic_DNA"/>
</dbReference>
<dbReference type="PANTHER" id="PTHR35862:SF1">
    <property type="entry name" value="FELS-2 PROPHAGE PROTEIN"/>
    <property type="match status" value="1"/>
</dbReference>
<dbReference type="AlphaFoldDB" id="A0A016XHS1"/>
<dbReference type="eggNOG" id="COG3948">
    <property type="taxonomic scope" value="Bacteria"/>
</dbReference>
<organism evidence="2 3">
    <name type="scientific">Hylemonella gracilis str. Niagara R</name>
    <dbReference type="NCBI Taxonomy" id="1458275"/>
    <lineage>
        <taxon>Bacteria</taxon>
        <taxon>Pseudomonadati</taxon>
        <taxon>Pseudomonadota</taxon>
        <taxon>Betaproteobacteria</taxon>
        <taxon>Burkholderiales</taxon>
        <taxon>Comamonadaceae</taxon>
        <taxon>Hylemonella</taxon>
    </lineage>
</organism>
<feature type="domain" description="Baseplate J-like central" evidence="1">
    <location>
        <begin position="135"/>
        <end position="202"/>
    </location>
</feature>
<dbReference type="PIRSF" id="PIRSF020481">
    <property type="entry name" value="BAP"/>
    <property type="match status" value="1"/>
</dbReference>
<protein>
    <submittedName>
        <fullName evidence="2">Baseplate assembly protein</fullName>
    </submittedName>
</protein>
<accession>A0A016XHS1</accession>
<dbReference type="PANTHER" id="PTHR35862">
    <property type="entry name" value="FELS-2 PROPHAGE PROTEIN"/>
    <property type="match status" value="1"/>
</dbReference>
<dbReference type="RefSeq" id="WP_035607757.1">
    <property type="nucleotide sequence ID" value="NZ_JEMG01000001.1"/>
</dbReference>
<dbReference type="Proteomes" id="UP000023268">
    <property type="component" value="Unassembled WGS sequence"/>
</dbReference>
<sequence>MSTTLDVSKLPPPTVVETLDFETHYTRIRSRLVALYPAAAGALESDAEPLTKLLQVMAYEIMNERMARNDSALAVMLAYAEGADLDQIGDRFNLPRLVITPADLEAIPPTLAVMEKDEPYRLRIRERNRVLSQIGTAAAYESFAKGADGDVLDARASSPTPGTIMVTVLARSNSGMAGPELLATVLAAVSHDDARAMTDEVMTQSAELVDYTIRATVYHDGGPGAAGLLAQLQAHAQAVADEVHRIGARVSLSKIYDALQQSGVVEVDLAEPAASMTTTLEQAPRCIAINITLAAADEESEA</sequence>
<dbReference type="InterPro" id="IPR052726">
    <property type="entry name" value="Phage_Baseplate_Hub"/>
</dbReference>
<gene>
    <name evidence="2" type="ORF">AZ34_10440</name>
</gene>
<dbReference type="OrthoDB" id="9793802at2"/>